<name>A0A955ECN2_UNCKA</name>
<dbReference type="PANTHER" id="PTHR35788:SF1">
    <property type="entry name" value="EXPORTED PROTEIN"/>
    <property type="match status" value="1"/>
</dbReference>
<dbReference type="AlphaFoldDB" id="A0A955ECN2"/>
<evidence type="ECO:0000259" key="2">
    <source>
        <dbReference type="Pfam" id="PF12229"/>
    </source>
</evidence>
<sequence>MDKIDSILDSNVIKQTKNYIEELESLVPSKSDRFKFKIRVPLNITLLTITLVLLLHTAYILYYSDKIIPGIKIANVSVGGLTYDLAKSKLQDNIAKGDTELVFTNGIDLHVTSLDKLGVTYNLDAALLDAFNKGRSAGIISNFYTGFRTLFVSSNIELAYTYNSGSLDSFISSITGANNHSSKDATFVIRETGLEITSSAEGLVVDSPKLREQVLEKIKTQDFTLQTLPVKEERPNAYTQDLLLIKDVVAQIIYNPLTLDHKDTQITLK</sequence>
<feature type="domain" description="YoaR-like putative peptidoglycan binding" evidence="2">
    <location>
        <begin position="113"/>
        <end position="221"/>
    </location>
</feature>
<organism evidence="3 4">
    <name type="scientific">candidate division WWE3 bacterium</name>
    <dbReference type="NCBI Taxonomy" id="2053526"/>
    <lineage>
        <taxon>Bacteria</taxon>
        <taxon>Katanobacteria</taxon>
    </lineage>
</organism>
<dbReference type="InterPro" id="IPR052913">
    <property type="entry name" value="Glycopeptide_resist_protein"/>
</dbReference>
<gene>
    <name evidence="3" type="ORF">KC980_03240</name>
</gene>
<proteinExistence type="predicted"/>
<evidence type="ECO:0000256" key="1">
    <source>
        <dbReference type="SAM" id="Phobius"/>
    </source>
</evidence>
<dbReference type="InterPro" id="IPR022029">
    <property type="entry name" value="YoaR-like_PG-bd"/>
</dbReference>
<keyword evidence="1" id="KW-1133">Transmembrane helix</keyword>
<feature type="non-terminal residue" evidence="3">
    <location>
        <position position="269"/>
    </location>
</feature>
<protein>
    <submittedName>
        <fullName evidence="3">Peptidoglycan binding domain-containing protein</fullName>
    </submittedName>
</protein>
<feature type="transmembrane region" description="Helical" evidence="1">
    <location>
        <begin position="40"/>
        <end position="62"/>
    </location>
</feature>
<dbReference type="Pfam" id="PF12229">
    <property type="entry name" value="PG_binding_4"/>
    <property type="match status" value="1"/>
</dbReference>
<accession>A0A955ECN2</accession>
<reference evidence="3" key="2">
    <citation type="journal article" date="2021" name="Microbiome">
        <title>Successional dynamics and alternative stable states in a saline activated sludge microbial community over 9 years.</title>
        <authorList>
            <person name="Wang Y."/>
            <person name="Ye J."/>
            <person name="Ju F."/>
            <person name="Liu L."/>
            <person name="Boyd J.A."/>
            <person name="Deng Y."/>
            <person name="Parks D.H."/>
            <person name="Jiang X."/>
            <person name="Yin X."/>
            <person name="Woodcroft B.J."/>
            <person name="Tyson G.W."/>
            <person name="Hugenholtz P."/>
            <person name="Polz M.F."/>
            <person name="Zhang T."/>
        </authorList>
    </citation>
    <scope>NUCLEOTIDE SEQUENCE</scope>
    <source>
        <strain evidence="3">HKST-UBA79</strain>
    </source>
</reference>
<keyword evidence="1" id="KW-0472">Membrane</keyword>
<evidence type="ECO:0000313" key="4">
    <source>
        <dbReference type="Proteomes" id="UP000740557"/>
    </source>
</evidence>
<dbReference type="EMBL" id="JAGQNX010000098">
    <property type="protein sequence ID" value="MCA9308502.1"/>
    <property type="molecule type" value="Genomic_DNA"/>
</dbReference>
<keyword evidence="1" id="KW-0812">Transmembrane</keyword>
<dbReference type="PANTHER" id="PTHR35788">
    <property type="entry name" value="EXPORTED PROTEIN-RELATED"/>
    <property type="match status" value="1"/>
</dbReference>
<reference evidence="3" key="1">
    <citation type="submission" date="2020-04" db="EMBL/GenBank/DDBJ databases">
        <authorList>
            <person name="Zhang T."/>
        </authorList>
    </citation>
    <scope>NUCLEOTIDE SEQUENCE</scope>
    <source>
        <strain evidence="3">HKST-UBA79</strain>
    </source>
</reference>
<evidence type="ECO:0000313" key="3">
    <source>
        <dbReference type="EMBL" id="MCA9308502.1"/>
    </source>
</evidence>
<comment type="caution">
    <text evidence="3">The sequence shown here is derived from an EMBL/GenBank/DDBJ whole genome shotgun (WGS) entry which is preliminary data.</text>
</comment>
<dbReference type="Proteomes" id="UP000740557">
    <property type="component" value="Unassembled WGS sequence"/>
</dbReference>